<dbReference type="PANTHER" id="PTHR12350:SF19">
    <property type="entry name" value="SET DOMAIN-CONTAINING PROTEIN"/>
    <property type="match status" value="1"/>
</dbReference>
<protein>
    <recommendedName>
        <fullName evidence="4">Post-SET domain-containing protein</fullName>
    </recommendedName>
</protein>
<evidence type="ECO:0000313" key="7">
    <source>
        <dbReference type="Proteomes" id="UP000245956"/>
    </source>
</evidence>
<evidence type="ECO:0000256" key="3">
    <source>
        <dbReference type="SAM" id="MobiDB-lite"/>
    </source>
</evidence>
<keyword evidence="8" id="KW-1185">Reference proteome</keyword>
<feature type="region of interest" description="Disordered" evidence="3">
    <location>
        <begin position="192"/>
        <end position="212"/>
    </location>
</feature>
<evidence type="ECO:0000313" key="5">
    <source>
        <dbReference type="EMBL" id="KAK4094875.1"/>
    </source>
</evidence>
<dbReference type="InterPro" id="IPR046341">
    <property type="entry name" value="SET_dom_sf"/>
</dbReference>
<evidence type="ECO:0000259" key="4">
    <source>
        <dbReference type="PROSITE" id="PS50868"/>
    </source>
</evidence>
<evidence type="ECO:0000256" key="2">
    <source>
        <dbReference type="ARBA" id="ARBA00022679"/>
    </source>
</evidence>
<feature type="domain" description="Post-SET" evidence="4">
    <location>
        <begin position="150"/>
        <end position="166"/>
    </location>
</feature>
<dbReference type="SUPFAM" id="SSF82199">
    <property type="entry name" value="SET domain"/>
    <property type="match status" value="1"/>
</dbReference>
<dbReference type="GO" id="GO:0032259">
    <property type="term" value="P:methylation"/>
    <property type="evidence" value="ECO:0007669"/>
    <property type="project" value="UniProtKB-KW"/>
</dbReference>
<evidence type="ECO:0000313" key="8">
    <source>
        <dbReference type="Proteomes" id="UP001287286"/>
    </source>
</evidence>
<evidence type="ECO:0000256" key="1">
    <source>
        <dbReference type="ARBA" id="ARBA00022603"/>
    </source>
</evidence>
<dbReference type="Gene3D" id="2.170.270.10">
    <property type="entry name" value="SET domain"/>
    <property type="match status" value="1"/>
</dbReference>
<reference evidence="6 7" key="2">
    <citation type="journal article" date="2016" name="Front. Microbiol.">
        <title>Genome and transcriptome sequences reveal the specific parasitism of the nematophagous Purpureocillium lilacinum 36-1.</title>
        <authorList>
            <person name="Xie J."/>
            <person name="Li S."/>
            <person name="Mo C."/>
            <person name="Xiao X."/>
            <person name="Peng D."/>
            <person name="Wang G."/>
            <person name="Xiao Y."/>
        </authorList>
    </citation>
    <scope>NUCLEOTIDE SEQUENCE [LARGE SCALE GENOMIC DNA]</scope>
    <source>
        <strain evidence="6 7">36-1</strain>
    </source>
</reference>
<keyword evidence="1" id="KW-0489">Methyltransferase</keyword>
<reference evidence="5" key="3">
    <citation type="submission" date="2023-11" db="EMBL/GenBank/DDBJ databases">
        <authorList>
            <person name="Beijen E."/>
            <person name="Ohm R.A."/>
        </authorList>
    </citation>
    <scope>NUCLEOTIDE SEQUENCE</scope>
    <source>
        <strain evidence="5">CBS 150709</strain>
    </source>
</reference>
<proteinExistence type="predicted"/>
<comment type="caution">
    <text evidence="6">The sequence shown here is derived from an EMBL/GenBank/DDBJ whole genome shotgun (WGS) entry which is preliminary data.</text>
</comment>
<accession>A0A2U3DYN7</accession>
<dbReference type="EMBL" id="JAWRVI010000002">
    <property type="protein sequence ID" value="KAK4094875.1"/>
    <property type="molecule type" value="Genomic_DNA"/>
</dbReference>
<dbReference type="PANTHER" id="PTHR12350">
    <property type="entry name" value="HISTONE-LYSINE N-METHYLTRANSFERASE-RELATED"/>
    <property type="match status" value="1"/>
</dbReference>
<organism evidence="6 7">
    <name type="scientific">Purpureocillium lilacinum</name>
    <name type="common">Paecilomyces lilacinus</name>
    <dbReference type="NCBI Taxonomy" id="33203"/>
    <lineage>
        <taxon>Eukaryota</taxon>
        <taxon>Fungi</taxon>
        <taxon>Dikarya</taxon>
        <taxon>Ascomycota</taxon>
        <taxon>Pezizomycotina</taxon>
        <taxon>Sordariomycetes</taxon>
        <taxon>Hypocreomycetidae</taxon>
        <taxon>Hypocreales</taxon>
        <taxon>Ophiocordycipitaceae</taxon>
        <taxon>Purpureocillium</taxon>
    </lineage>
</organism>
<dbReference type="GO" id="GO:0008168">
    <property type="term" value="F:methyltransferase activity"/>
    <property type="evidence" value="ECO:0007669"/>
    <property type="project" value="UniProtKB-KW"/>
</dbReference>
<gene>
    <name evidence="6" type="ORF">PCL_03130</name>
    <name evidence="5" type="ORF">Purlil1_571</name>
</gene>
<feature type="region of interest" description="Disordered" evidence="3">
    <location>
        <begin position="262"/>
        <end position="290"/>
    </location>
</feature>
<dbReference type="EMBL" id="LCWV01000019">
    <property type="protein sequence ID" value="PWI67362.1"/>
    <property type="molecule type" value="Genomic_DNA"/>
</dbReference>
<reference evidence="6" key="1">
    <citation type="submission" date="2015-05" db="EMBL/GenBank/DDBJ databases">
        <authorList>
            <person name="Wang D.B."/>
            <person name="Wang M."/>
        </authorList>
    </citation>
    <scope>NUCLEOTIDE SEQUENCE</scope>
    <source>
        <strain evidence="6">36-1</strain>
    </source>
</reference>
<evidence type="ECO:0000313" key="6">
    <source>
        <dbReference type="EMBL" id="PWI67362.1"/>
    </source>
</evidence>
<sequence>MAPLTPTWQQPSHPAIQEVLINEAEFTTKSISRVSLPPFAVFARLAWPPCTAAQEPTYATVQTGRDTHLNLNSDLLYINHSCEPSLVSLTSAKASFSLPPLADVLPLPPYHPLPSIFDTGNMNVLVGPKGLAPGDELTFFYPSTEWSMAQPFDCLCGTPTCRGTISGARDMSAKQLEGIWLNGHIRELLDEQQQQQNGREHQSVVVGGDASDPTARALRDALTQAEKVVEAARLALRTYVEAGGAATNGGSNGYHGAALNGGVSKAPGLNRRGPTSRELSGEMSGDTVVA</sequence>
<name>A0A2U3DYN7_PURLI</name>
<dbReference type="PROSITE" id="PS50868">
    <property type="entry name" value="POST_SET"/>
    <property type="match status" value="1"/>
</dbReference>
<keyword evidence="2" id="KW-0808">Transferase</keyword>
<dbReference type="Proteomes" id="UP001287286">
    <property type="component" value="Unassembled WGS sequence"/>
</dbReference>
<reference evidence="5 8" key="4">
    <citation type="journal article" date="2024" name="Microbiol. Resour. Announc.">
        <title>Genome annotations for the ascomycete fungi Trichoderma harzianum, Trichoderma aggressivum, and Purpureocillium lilacinum.</title>
        <authorList>
            <person name="Beijen E.P.W."/>
            <person name="Ohm R.A."/>
        </authorList>
    </citation>
    <scope>NUCLEOTIDE SEQUENCE [LARGE SCALE GENOMIC DNA]</scope>
    <source>
        <strain evidence="5 8">CBS 150709</strain>
    </source>
</reference>
<dbReference type="Proteomes" id="UP000245956">
    <property type="component" value="Unassembled WGS sequence"/>
</dbReference>
<dbReference type="InterPro" id="IPR003616">
    <property type="entry name" value="Post-SET_dom"/>
</dbReference>
<dbReference type="AlphaFoldDB" id="A0A2U3DYN7"/>
<dbReference type="InterPro" id="IPR053201">
    <property type="entry name" value="Flavunoidine_N-MTase"/>
</dbReference>